<evidence type="ECO:0000256" key="12">
    <source>
        <dbReference type="ARBA" id="ARBA00040439"/>
    </source>
</evidence>
<evidence type="ECO:0000256" key="13">
    <source>
        <dbReference type="ARBA" id="ARBA00041416"/>
    </source>
</evidence>
<evidence type="ECO:0000256" key="14">
    <source>
        <dbReference type="ARBA" id="ARBA00042968"/>
    </source>
</evidence>
<dbReference type="Pfam" id="PF00005">
    <property type="entry name" value="ABC_tran"/>
    <property type="match status" value="1"/>
</dbReference>
<evidence type="ECO:0000256" key="6">
    <source>
        <dbReference type="ARBA" id="ARBA00022741"/>
    </source>
</evidence>
<dbReference type="CDD" id="cd03249">
    <property type="entry name" value="ABC_MTABC3_MDL1_MDL2"/>
    <property type="match status" value="1"/>
</dbReference>
<comment type="caution">
    <text evidence="16">The sequence shown here is derived from an EMBL/GenBank/DDBJ whole genome shotgun (WGS) entry which is preliminary data.</text>
</comment>
<evidence type="ECO:0000256" key="11">
    <source>
        <dbReference type="ARBA" id="ARBA00023136"/>
    </source>
</evidence>
<dbReference type="GO" id="GO:0016887">
    <property type="term" value="F:ATP hydrolysis activity"/>
    <property type="evidence" value="ECO:0007669"/>
    <property type="project" value="InterPro"/>
</dbReference>
<organism evidence="16 17">
    <name type="scientific">Halocaridina rubra</name>
    <name type="common">Hawaiian red shrimp</name>
    <dbReference type="NCBI Taxonomy" id="373956"/>
    <lineage>
        <taxon>Eukaryota</taxon>
        <taxon>Metazoa</taxon>
        <taxon>Ecdysozoa</taxon>
        <taxon>Arthropoda</taxon>
        <taxon>Crustacea</taxon>
        <taxon>Multicrustacea</taxon>
        <taxon>Malacostraca</taxon>
        <taxon>Eumalacostraca</taxon>
        <taxon>Eucarida</taxon>
        <taxon>Decapoda</taxon>
        <taxon>Pleocyemata</taxon>
        <taxon>Caridea</taxon>
        <taxon>Atyoidea</taxon>
        <taxon>Atyidae</taxon>
        <taxon>Halocaridina</taxon>
    </lineage>
</organism>
<keyword evidence="11" id="KW-0472">Membrane</keyword>
<dbReference type="PANTHER" id="PTHR43394">
    <property type="entry name" value="ATP-DEPENDENT PERMEASE MDL1, MITOCHONDRIAL"/>
    <property type="match status" value="1"/>
</dbReference>
<dbReference type="GO" id="GO:0015421">
    <property type="term" value="F:ABC-type oligopeptide transporter activity"/>
    <property type="evidence" value="ECO:0007669"/>
    <property type="project" value="TreeGrafter"/>
</dbReference>
<keyword evidence="9" id="KW-1133">Transmembrane helix</keyword>
<feature type="domain" description="ABC transporter" evidence="15">
    <location>
        <begin position="4"/>
        <end position="241"/>
    </location>
</feature>
<dbReference type="Gene3D" id="3.40.50.300">
    <property type="entry name" value="P-loop containing nucleotide triphosphate hydrolases"/>
    <property type="match status" value="1"/>
</dbReference>
<dbReference type="PANTHER" id="PTHR43394:SF17">
    <property type="entry name" value="MITOCHONDRIAL POTASSIUM CHANNEL ATP-BINDING SUBUNIT"/>
    <property type="match status" value="1"/>
</dbReference>
<keyword evidence="5" id="KW-0812">Transmembrane</keyword>
<reference evidence="16 17" key="1">
    <citation type="submission" date="2023-11" db="EMBL/GenBank/DDBJ databases">
        <title>Halocaridina rubra genome assembly.</title>
        <authorList>
            <person name="Smith C."/>
        </authorList>
    </citation>
    <scope>NUCLEOTIDE SEQUENCE [LARGE SCALE GENOMIC DNA]</scope>
    <source>
        <strain evidence="16">EP-1</strain>
        <tissue evidence="16">Whole</tissue>
    </source>
</reference>
<evidence type="ECO:0000256" key="5">
    <source>
        <dbReference type="ARBA" id="ARBA00022692"/>
    </source>
</evidence>
<keyword evidence="8" id="KW-0630">Potassium</keyword>
<evidence type="ECO:0000256" key="9">
    <source>
        <dbReference type="ARBA" id="ARBA00022989"/>
    </source>
</evidence>
<keyword evidence="4" id="KW-0633">Potassium transport</keyword>
<evidence type="ECO:0000256" key="10">
    <source>
        <dbReference type="ARBA" id="ARBA00023065"/>
    </source>
</evidence>
<dbReference type="InterPro" id="IPR027417">
    <property type="entry name" value="P-loop_NTPase"/>
</dbReference>
<evidence type="ECO:0000256" key="7">
    <source>
        <dbReference type="ARBA" id="ARBA00022840"/>
    </source>
</evidence>
<sequence>MGTIEFDRVSFAYPTRPHQTVLKNFSLRIPAGRVVALVGASGGGKSTVAQLVERFYDVDGGAIRIDGSDIRSLDPAWLRGRVVGFINQEPVLFATSIMENIRYGRPDASDNEVREAAKMANAHEFVEAFPRGYNTTVGERGVTVSGGQKQRIAIARALLKNPKILILDEATSALDAESEAIVQAALEQCIQGRTVLIIAHRLSTIQNADVIAVMSHGRLAEVVNELDKHWIRDIQFGSVHMLNQAASYVVVITVHRFLDGFHKCVIHFKPLTLMDIPSDRSSTILRKRCSCHRRLCGLDHK</sequence>
<name>A0AAN8WTC1_HALRR</name>
<evidence type="ECO:0000313" key="17">
    <source>
        <dbReference type="Proteomes" id="UP001381693"/>
    </source>
</evidence>
<dbReference type="Proteomes" id="UP001381693">
    <property type="component" value="Unassembled WGS sequence"/>
</dbReference>
<evidence type="ECO:0000259" key="15">
    <source>
        <dbReference type="PROSITE" id="PS50893"/>
    </source>
</evidence>
<keyword evidence="10" id="KW-0406">Ion transport</keyword>
<evidence type="ECO:0000313" key="16">
    <source>
        <dbReference type="EMBL" id="KAK7065959.1"/>
    </source>
</evidence>
<dbReference type="GO" id="GO:0090374">
    <property type="term" value="P:oligopeptide export from mitochondrion"/>
    <property type="evidence" value="ECO:0007669"/>
    <property type="project" value="TreeGrafter"/>
</dbReference>
<accession>A0AAN8WTC1</accession>
<dbReference type="FunFam" id="3.40.50.300:FF:000403">
    <property type="entry name" value="ATP-binding cassette sub-family B member 8, mitochondrial"/>
    <property type="match status" value="1"/>
</dbReference>
<evidence type="ECO:0000256" key="8">
    <source>
        <dbReference type="ARBA" id="ARBA00022958"/>
    </source>
</evidence>
<evidence type="ECO:0000256" key="2">
    <source>
        <dbReference type="ARBA" id="ARBA00007577"/>
    </source>
</evidence>
<dbReference type="PROSITE" id="PS50893">
    <property type="entry name" value="ABC_TRANSPORTER_2"/>
    <property type="match status" value="1"/>
</dbReference>
<dbReference type="InterPro" id="IPR039421">
    <property type="entry name" value="Type_1_exporter"/>
</dbReference>
<dbReference type="PROSITE" id="PS00211">
    <property type="entry name" value="ABC_TRANSPORTER_1"/>
    <property type="match status" value="1"/>
</dbReference>
<comment type="similarity">
    <text evidence="2">Belongs to the ABC transporter superfamily. ABCB family. Multidrug resistance exporter (TC 3.A.1.201) subfamily.</text>
</comment>
<evidence type="ECO:0000256" key="3">
    <source>
        <dbReference type="ARBA" id="ARBA00022448"/>
    </source>
</evidence>
<dbReference type="InterPro" id="IPR017871">
    <property type="entry name" value="ABC_transporter-like_CS"/>
</dbReference>
<keyword evidence="17" id="KW-1185">Reference proteome</keyword>
<dbReference type="GO" id="GO:0005743">
    <property type="term" value="C:mitochondrial inner membrane"/>
    <property type="evidence" value="ECO:0007669"/>
    <property type="project" value="UniProtKB-SubCell"/>
</dbReference>
<protein>
    <recommendedName>
        <fullName evidence="12">Mitochondrial potassium channel ATP-binding subunit</fullName>
    </recommendedName>
    <alternativeName>
        <fullName evidence="14">ATP-binding cassette sub-family B member 8, mitochondrial</fullName>
    </alternativeName>
    <alternativeName>
        <fullName evidence="13">Mitochondrial sulfonylurea-receptor</fullName>
    </alternativeName>
</protein>
<dbReference type="SUPFAM" id="SSF52540">
    <property type="entry name" value="P-loop containing nucleoside triphosphate hydrolases"/>
    <property type="match status" value="1"/>
</dbReference>
<dbReference type="GO" id="GO:0006813">
    <property type="term" value="P:potassium ion transport"/>
    <property type="evidence" value="ECO:0007669"/>
    <property type="project" value="UniProtKB-KW"/>
</dbReference>
<dbReference type="InterPro" id="IPR003593">
    <property type="entry name" value="AAA+_ATPase"/>
</dbReference>
<keyword evidence="6" id="KW-0547">Nucleotide-binding</keyword>
<dbReference type="GO" id="GO:0005524">
    <property type="term" value="F:ATP binding"/>
    <property type="evidence" value="ECO:0007669"/>
    <property type="project" value="UniProtKB-KW"/>
</dbReference>
<comment type="subcellular location">
    <subcellularLocation>
        <location evidence="1">Mitochondrion inner membrane</location>
        <topology evidence="1">Multi-pass membrane protein</topology>
    </subcellularLocation>
</comment>
<dbReference type="EMBL" id="JAXCGZ010019593">
    <property type="protein sequence ID" value="KAK7065959.1"/>
    <property type="molecule type" value="Genomic_DNA"/>
</dbReference>
<evidence type="ECO:0000256" key="1">
    <source>
        <dbReference type="ARBA" id="ARBA00004448"/>
    </source>
</evidence>
<keyword evidence="7 16" id="KW-0067">ATP-binding</keyword>
<proteinExistence type="inferred from homology"/>
<dbReference type="InterPro" id="IPR003439">
    <property type="entry name" value="ABC_transporter-like_ATP-bd"/>
</dbReference>
<dbReference type="AlphaFoldDB" id="A0AAN8WTC1"/>
<gene>
    <name evidence="16" type="primary">ABCB8_3</name>
    <name evidence="16" type="ORF">SK128_014854</name>
</gene>
<keyword evidence="3" id="KW-0813">Transport</keyword>
<evidence type="ECO:0000256" key="4">
    <source>
        <dbReference type="ARBA" id="ARBA00022538"/>
    </source>
</evidence>
<dbReference type="SMART" id="SM00382">
    <property type="entry name" value="AAA"/>
    <property type="match status" value="1"/>
</dbReference>